<feature type="region of interest" description="Disordered" evidence="9">
    <location>
        <begin position="449"/>
        <end position="519"/>
    </location>
</feature>
<feature type="compositionally biased region" description="Basic and acidic residues" evidence="9">
    <location>
        <begin position="642"/>
        <end position="661"/>
    </location>
</feature>
<dbReference type="Pfam" id="PF07690">
    <property type="entry name" value="MFS_1"/>
    <property type="match status" value="1"/>
</dbReference>
<feature type="transmembrane region" description="Helical" evidence="10">
    <location>
        <begin position="243"/>
        <end position="268"/>
    </location>
</feature>
<reference evidence="12" key="2">
    <citation type="submission" date="2025-08" db="UniProtKB">
        <authorList>
            <consortium name="Ensembl"/>
        </authorList>
    </citation>
    <scope>IDENTIFICATION</scope>
</reference>
<feature type="compositionally biased region" description="Basic and acidic residues" evidence="9">
    <location>
        <begin position="462"/>
        <end position="496"/>
    </location>
</feature>
<dbReference type="GO" id="GO:0015650">
    <property type="term" value="F:lactate:proton symporter activity"/>
    <property type="evidence" value="ECO:0007669"/>
    <property type="project" value="TreeGrafter"/>
</dbReference>
<dbReference type="FunFam" id="1.20.1250.20:FF:000077">
    <property type="entry name" value="Proton-coupled monocarboxylate transporter 3"/>
    <property type="match status" value="1"/>
</dbReference>
<comment type="subcellular location">
    <subcellularLocation>
        <location evidence="1">Basolateral cell membrane</location>
        <topology evidence="1">Multi-pass membrane protein</topology>
    </subcellularLocation>
</comment>
<dbReference type="PROSITE" id="PS50850">
    <property type="entry name" value="MFS"/>
    <property type="match status" value="1"/>
</dbReference>
<dbReference type="GO" id="GO:0016323">
    <property type="term" value="C:basolateral plasma membrane"/>
    <property type="evidence" value="ECO:0007669"/>
    <property type="project" value="UniProtKB-SubCell"/>
</dbReference>
<dbReference type="FunCoup" id="A0A669CM78">
    <property type="interactions" value="21"/>
</dbReference>
<keyword evidence="6" id="KW-0769">Symport</keyword>
<sequence>MGGVALDVGDSRVKAPDGGWGWAVLAGCFVITGFSYAFPKAVSVFFKELIREFGVGYSDTAWISSILLAMLYGTGPLCSVLVNRFGCRPVMMVGGLFASLGMILASFATSIIHIYLTAGVITGLGLALNFQPSLIMLNRYFSEKRPLANGLSAAGSPVALCCLSPLGQVLQYQYGWRGGFLILGGILLNCCVCGALMKPLVAPKNLKAKSLEEDNDKEEEGKEEKKKPKAKLLDFSVFKDGGFVIYTVAASIMVLGLFVPPVFVVSYAKELGNEDTKSALLLTILGFIDIFARPTCGIIAGLKWVRPRCVYLFSFAMLFNGVTDLIGSQAKDYASLVVFCVFFGISYGMVGALQFEVLMAIVGTEKFSSAIGLVLLMEAIAVLVGPPGAGRLLDATKKYMYVFLLAGSEVVLSAVVLATCNFFFIKRKPQDPSHKLECITVTDDTKTEVCSRPSEVNDEEEKGEREEQEKETKREASKELKEEEEKDKEKVDEVRPKSVTVDSQEEEIAKEKDSEDKESRLPFPHWICQPYVRPVPKETVTNGNIHASVLKKTVCQKRALEDCDGSADTLSKNKQKKRSRNPKKNFCPEQKPKYIKCEQCGNPKGNKCVFSLCRGCCKKKAYKEVADCPSHGLRFKTKAEKRKAEEKEQAERSTTEVETSDRIPQPLQDSRRELEEPLPLL</sequence>
<proteinExistence type="inferred from homology"/>
<feature type="transmembrane region" description="Helical" evidence="10">
    <location>
        <begin position="280"/>
        <end position="302"/>
    </location>
</feature>
<dbReference type="SUPFAM" id="SSF103473">
    <property type="entry name" value="MFS general substrate transporter"/>
    <property type="match status" value="1"/>
</dbReference>
<evidence type="ECO:0000256" key="4">
    <source>
        <dbReference type="ARBA" id="ARBA00022475"/>
    </source>
</evidence>
<dbReference type="InterPro" id="IPR050327">
    <property type="entry name" value="Proton-linked_MCT"/>
</dbReference>
<dbReference type="Proteomes" id="UP000005207">
    <property type="component" value="Linkage group LG4"/>
</dbReference>
<comment type="similarity">
    <text evidence="2">Belongs to the major facilitator superfamily. Monocarboxylate porter (TC 2.A.1.13) family.</text>
</comment>
<keyword evidence="7 10" id="KW-1133">Transmembrane helix</keyword>
<accession>A0A669CM78</accession>
<feature type="transmembrane region" description="Helical" evidence="10">
    <location>
        <begin position="60"/>
        <end position="82"/>
    </location>
</feature>
<keyword evidence="3" id="KW-0813">Transport</keyword>
<evidence type="ECO:0000256" key="5">
    <source>
        <dbReference type="ARBA" id="ARBA00022692"/>
    </source>
</evidence>
<keyword evidence="8 10" id="KW-0472">Membrane</keyword>
<dbReference type="GeneTree" id="ENSGT00940000158181"/>
<feature type="transmembrane region" description="Helical" evidence="10">
    <location>
        <begin position="399"/>
        <end position="425"/>
    </location>
</feature>
<evidence type="ECO:0000313" key="13">
    <source>
        <dbReference type="Proteomes" id="UP000005207"/>
    </source>
</evidence>
<evidence type="ECO:0000256" key="10">
    <source>
        <dbReference type="SAM" id="Phobius"/>
    </source>
</evidence>
<dbReference type="InterPro" id="IPR036259">
    <property type="entry name" value="MFS_trans_sf"/>
</dbReference>
<feature type="transmembrane region" description="Helical" evidence="10">
    <location>
        <begin position="20"/>
        <end position="39"/>
    </location>
</feature>
<evidence type="ECO:0000313" key="12">
    <source>
        <dbReference type="Ensembl" id="ENSONIP00000048456.1"/>
    </source>
</evidence>
<dbReference type="AlphaFoldDB" id="A0A669CM78"/>
<feature type="transmembrane region" description="Helical" evidence="10">
    <location>
        <begin position="309"/>
        <end position="327"/>
    </location>
</feature>
<dbReference type="InterPro" id="IPR004743">
    <property type="entry name" value="MCT"/>
</dbReference>
<evidence type="ECO:0000259" key="11">
    <source>
        <dbReference type="PROSITE" id="PS50850"/>
    </source>
</evidence>
<dbReference type="Ensembl" id="ENSONIT00000084572.1">
    <property type="protein sequence ID" value="ENSONIP00000048456.1"/>
    <property type="gene ID" value="ENSONIG00000006234.2"/>
</dbReference>
<keyword evidence="4" id="KW-1003">Cell membrane</keyword>
<dbReference type="Gene3D" id="1.20.1250.20">
    <property type="entry name" value="MFS general substrate transporter like domains"/>
    <property type="match status" value="1"/>
</dbReference>
<evidence type="ECO:0000256" key="2">
    <source>
        <dbReference type="ARBA" id="ARBA00006727"/>
    </source>
</evidence>
<dbReference type="CDD" id="cd17430">
    <property type="entry name" value="MFS_MCT3_4"/>
    <property type="match status" value="1"/>
</dbReference>
<feature type="transmembrane region" description="Helical" evidence="10">
    <location>
        <begin position="178"/>
        <end position="197"/>
    </location>
</feature>
<keyword evidence="13" id="KW-1185">Reference proteome</keyword>
<evidence type="ECO:0000256" key="1">
    <source>
        <dbReference type="ARBA" id="ARBA00004554"/>
    </source>
</evidence>
<gene>
    <name evidence="12" type="primary">SLC16A3</name>
    <name evidence="12" type="synonym">dus1l</name>
</gene>
<organism evidence="12 13">
    <name type="scientific">Oreochromis niloticus</name>
    <name type="common">Nile tilapia</name>
    <name type="synonym">Tilapia nilotica</name>
    <dbReference type="NCBI Taxonomy" id="8128"/>
    <lineage>
        <taxon>Eukaryota</taxon>
        <taxon>Metazoa</taxon>
        <taxon>Chordata</taxon>
        <taxon>Craniata</taxon>
        <taxon>Vertebrata</taxon>
        <taxon>Euteleostomi</taxon>
        <taxon>Actinopterygii</taxon>
        <taxon>Neopterygii</taxon>
        <taxon>Teleostei</taxon>
        <taxon>Neoteleostei</taxon>
        <taxon>Acanthomorphata</taxon>
        <taxon>Ovalentaria</taxon>
        <taxon>Cichlomorphae</taxon>
        <taxon>Cichliformes</taxon>
        <taxon>Cichlidae</taxon>
        <taxon>African cichlids</taxon>
        <taxon>Pseudocrenilabrinae</taxon>
        <taxon>Oreochromini</taxon>
        <taxon>Oreochromis</taxon>
    </lineage>
</organism>
<protein>
    <submittedName>
        <fullName evidence="12">Solute carrier family 16 member 3b</fullName>
    </submittedName>
</protein>
<evidence type="ECO:0000256" key="7">
    <source>
        <dbReference type="ARBA" id="ARBA00022989"/>
    </source>
</evidence>
<dbReference type="InParanoid" id="A0A669CM78"/>
<feature type="region of interest" description="Disordered" evidence="9">
    <location>
        <begin position="636"/>
        <end position="681"/>
    </location>
</feature>
<evidence type="ECO:0000256" key="3">
    <source>
        <dbReference type="ARBA" id="ARBA00022448"/>
    </source>
</evidence>
<dbReference type="OMA" id="RADIAWI"/>
<feature type="transmembrane region" description="Helical" evidence="10">
    <location>
        <begin position="333"/>
        <end position="355"/>
    </location>
</feature>
<dbReference type="NCBIfam" id="TIGR00892">
    <property type="entry name" value="2A0113"/>
    <property type="match status" value="1"/>
</dbReference>
<feature type="compositionally biased region" description="Basic and acidic residues" evidence="9">
    <location>
        <begin position="507"/>
        <end position="519"/>
    </location>
</feature>
<feature type="region of interest" description="Disordered" evidence="9">
    <location>
        <begin position="565"/>
        <end position="587"/>
    </location>
</feature>
<evidence type="ECO:0000256" key="6">
    <source>
        <dbReference type="ARBA" id="ARBA00022847"/>
    </source>
</evidence>
<feature type="transmembrane region" description="Helical" evidence="10">
    <location>
        <begin position="367"/>
        <end position="387"/>
    </location>
</feature>
<dbReference type="InterPro" id="IPR011701">
    <property type="entry name" value="MFS"/>
</dbReference>
<dbReference type="PANTHER" id="PTHR11360">
    <property type="entry name" value="MONOCARBOXYLATE TRANSPORTER"/>
    <property type="match status" value="1"/>
</dbReference>
<evidence type="ECO:0000256" key="9">
    <source>
        <dbReference type="SAM" id="MobiDB-lite"/>
    </source>
</evidence>
<dbReference type="Pfam" id="PF05142">
    <property type="entry name" value="DUF702"/>
    <property type="match status" value="1"/>
</dbReference>
<reference evidence="13" key="1">
    <citation type="submission" date="2012-01" db="EMBL/GenBank/DDBJ databases">
        <title>The Genome Sequence of Oreochromis niloticus (Nile Tilapia).</title>
        <authorList>
            <consortium name="Broad Institute Genome Assembly Team"/>
            <consortium name="Broad Institute Sequencing Platform"/>
            <person name="Di Palma F."/>
            <person name="Johnson J."/>
            <person name="Lander E.S."/>
            <person name="Lindblad-Toh K."/>
        </authorList>
    </citation>
    <scope>NUCLEOTIDE SEQUENCE [LARGE SCALE GENOMIC DNA]</scope>
</reference>
<dbReference type="PANTHER" id="PTHR11360:SF27">
    <property type="entry name" value="MONOCARBOXYLATE TRANSPORTER 4"/>
    <property type="match status" value="1"/>
</dbReference>
<keyword evidence="5 10" id="KW-0812">Transmembrane</keyword>
<feature type="transmembrane region" description="Helical" evidence="10">
    <location>
        <begin position="147"/>
        <end position="166"/>
    </location>
</feature>
<dbReference type="InterPro" id="IPR020846">
    <property type="entry name" value="MFS_dom"/>
</dbReference>
<feature type="compositionally biased region" description="Basic residues" evidence="9">
    <location>
        <begin position="573"/>
        <end position="583"/>
    </location>
</feature>
<feature type="domain" description="Major facilitator superfamily (MFS) profile" evidence="11">
    <location>
        <begin position="21"/>
        <end position="425"/>
    </location>
</feature>
<evidence type="ECO:0000256" key="8">
    <source>
        <dbReference type="ARBA" id="ARBA00023136"/>
    </source>
</evidence>
<reference evidence="12" key="3">
    <citation type="submission" date="2025-09" db="UniProtKB">
        <authorList>
            <consortium name="Ensembl"/>
        </authorList>
    </citation>
    <scope>IDENTIFICATION</scope>
</reference>
<name>A0A669CM78_ORENI</name>